<evidence type="ECO:0000313" key="7">
    <source>
        <dbReference type="EMBL" id="WET63993.1"/>
    </source>
</evidence>
<dbReference type="InterPro" id="IPR000119">
    <property type="entry name" value="Hist_DNA-bd"/>
</dbReference>
<keyword evidence="2" id="KW-0226">DNA condensation</keyword>
<reference evidence="6 9" key="2">
    <citation type="submission" date="2019-07" db="EMBL/GenBank/DDBJ databases">
        <title>Genome sequencing of Parabacteroides distasonis iSURF_7.</title>
        <authorList>
            <person name="Degefu H.N."/>
            <person name="Ruoff K.L."/>
            <person name="Price C.E."/>
            <person name="Valls R.A."/>
            <person name="O'Toole G.A."/>
        </authorList>
    </citation>
    <scope>NUCLEOTIDE SEQUENCE [LARGE SCALE GENOMIC DNA]</scope>
    <source>
        <strain evidence="6 9">CFPLTA003_1B</strain>
    </source>
</reference>
<dbReference type="Proteomes" id="UP000315827">
    <property type="component" value="Unassembled WGS sequence"/>
</dbReference>
<dbReference type="InterPro" id="IPR020816">
    <property type="entry name" value="Histone-like_DNA-bd_CS"/>
</dbReference>
<gene>
    <name evidence="5" type="primary">hupB</name>
    <name evidence="5" type="ORF">ERS852429_01245</name>
    <name evidence="6" type="ORF">FSA05_21300</name>
    <name evidence="7" type="ORF">P2T59_20195</name>
</gene>
<accession>A0A173SX58</accession>
<dbReference type="PANTHER" id="PTHR33175">
    <property type="entry name" value="DNA-BINDING PROTEIN HU"/>
    <property type="match status" value="1"/>
</dbReference>
<dbReference type="PANTHER" id="PTHR33175:SF3">
    <property type="entry name" value="DNA-BINDING PROTEIN HU-BETA"/>
    <property type="match status" value="1"/>
</dbReference>
<dbReference type="PRINTS" id="PR01727">
    <property type="entry name" value="DNABINDINGHU"/>
</dbReference>
<evidence type="ECO:0000313" key="5">
    <source>
        <dbReference type="EMBL" id="CUM94780.1"/>
    </source>
</evidence>
<dbReference type="GO" id="GO:0005829">
    <property type="term" value="C:cytosol"/>
    <property type="evidence" value="ECO:0007669"/>
    <property type="project" value="TreeGrafter"/>
</dbReference>
<dbReference type="GO" id="GO:0003677">
    <property type="term" value="F:DNA binding"/>
    <property type="evidence" value="ECO:0007669"/>
    <property type="project" value="UniProtKB-KW"/>
</dbReference>
<evidence type="ECO:0000313" key="8">
    <source>
        <dbReference type="Proteomes" id="UP000095591"/>
    </source>
</evidence>
<dbReference type="SUPFAM" id="SSF47729">
    <property type="entry name" value="IHF-like DNA-binding proteins"/>
    <property type="match status" value="1"/>
</dbReference>
<keyword evidence="3 5" id="KW-0238">DNA-binding</keyword>
<evidence type="ECO:0000256" key="1">
    <source>
        <dbReference type="ARBA" id="ARBA00010529"/>
    </source>
</evidence>
<name>A0A173SX58_PARDI</name>
<evidence type="ECO:0000256" key="2">
    <source>
        <dbReference type="ARBA" id="ARBA00023067"/>
    </source>
</evidence>
<dbReference type="PROSITE" id="PS00045">
    <property type="entry name" value="HISTONE_LIKE"/>
    <property type="match status" value="1"/>
</dbReference>
<dbReference type="OMA" id="WEQTERI"/>
<evidence type="ECO:0000256" key="4">
    <source>
        <dbReference type="RuleBase" id="RU003939"/>
    </source>
</evidence>
<dbReference type="CDD" id="cd13832">
    <property type="entry name" value="IHF"/>
    <property type="match status" value="1"/>
</dbReference>
<dbReference type="Proteomes" id="UP001221009">
    <property type="component" value="Chromosome"/>
</dbReference>
<dbReference type="EMBL" id="VOHW01000021">
    <property type="protein sequence ID" value="TWV58309.1"/>
    <property type="molecule type" value="Genomic_DNA"/>
</dbReference>
<sequence length="95" mass="10659">MNRRELVKTLADKLSVTQAEAMRFVQAWEETTTEALESDGSLMLLGFGTLSAWEQTERIGRNPKNGVAYMIRARKSVKFKPGKLLLKQLNASSSK</sequence>
<dbReference type="AlphaFoldDB" id="A0A173SX58"/>
<dbReference type="Proteomes" id="UP000095591">
    <property type="component" value="Unassembled WGS sequence"/>
</dbReference>
<comment type="similarity">
    <text evidence="1 4">Belongs to the bacterial histone-like protein family.</text>
</comment>
<dbReference type="InterPro" id="IPR010992">
    <property type="entry name" value="IHF-like_DNA-bd_dom_sf"/>
</dbReference>
<reference evidence="5 8" key="1">
    <citation type="submission" date="2015-09" db="EMBL/GenBank/DDBJ databases">
        <authorList>
            <consortium name="Pathogen Informatics"/>
        </authorList>
    </citation>
    <scope>NUCLEOTIDE SEQUENCE [LARGE SCALE GENOMIC DNA]</scope>
    <source>
        <strain evidence="5 8">2789STDY5608872</strain>
    </source>
</reference>
<reference evidence="7" key="3">
    <citation type="submission" date="2023-03" db="EMBL/GenBank/DDBJ databases">
        <title>Parabacteroides distasonis, a bacteria resistant against UC.</title>
        <authorList>
            <person name="Dai W."/>
        </authorList>
    </citation>
    <scope>NUCLEOTIDE SEQUENCE</scope>
    <source>
        <strain evidence="7">F1-28</strain>
    </source>
</reference>
<dbReference type="GO" id="GO:0030261">
    <property type="term" value="P:chromosome condensation"/>
    <property type="evidence" value="ECO:0007669"/>
    <property type="project" value="UniProtKB-KW"/>
</dbReference>
<organism evidence="5 8">
    <name type="scientific">Parabacteroides distasonis</name>
    <dbReference type="NCBI Taxonomy" id="823"/>
    <lineage>
        <taxon>Bacteria</taxon>
        <taxon>Pseudomonadati</taxon>
        <taxon>Bacteroidota</taxon>
        <taxon>Bacteroidia</taxon>
        <taxon>Bacteroidales</taxon>
        <taxon>Tannerellaceae</taxon>
        <taxon>Parabacteroides</taxon>
    </lineage>
</organism>
<evidence type="ECO:0000313" key="6">
    <source>
        <dbReference type="EMBL" id="TWV58309.1"/>
    </source>
</evidence>
<dbReference type="EMBL" id="CP120353">
    <property type="protein sequence ID" value="WET63993.1"/>
    <property type="molecule type" value="Genomic_DNA"/>
</dbReference>
<dbReference type="RefSeq" id="WP_005867570.1">
    <property type="nucleotide sequence ID" value="NZ_CAXSKO010000002.1"/>
</dbReference>
<dbReference type="GO" id="GO:0030527">
    <property type="term" value="F:structural constituent of chromatin"/>
    <property type="evidence" value="ECO:0007669"/>
    <property type="project" value="InterPro"/>
</dbReference>
<evidence type="ECO:0000313" key="9">
    <source>
        <dbReference type="Proteomes" id="UP000315827"/>
    </source>
</evidence>
<dbReference type="Pfam" id="PF00216">
    <property type="entry name" value="Bac_DNA_binding"/>
    <property type="match status" value="1"/>
</dbReference>
<proteinExistence type="inferred from homology"/>
<evidence type="ECO:0000256" key="3">
    <source>
        <dbReference type="ARBA" id="ARBA00023125"/>
    </source>
</evidence>
<protein>
    <submittedName>
        <fullName evidence="5">DNA-binding protein HU-beta</fullName>
    </submittedName>
    <submittedName>
        <fullName evidence="6">HU family DNA-binding protein</fullName>
    </submittedName>
</protein>
<dbReference type="Gene3D" id="4.10.520.10">
    <property type="entry name" value="IHF-like DNA-binding proteins"/>
    <property type="match status" value="1"/>
</dbReference>
<dbReference type="SMART" id="SM00411">
    <property type="entry name" value="BHL"/>
    <property type="match status" value="1"/>
</dbReference>
<dbReference type="EMBL" id="CYXP01000002">
    <property type="protein sequence ID" value="CUM94780.1"/>
    <property type="molecule type" value="Genomic_DNA"/>
</dbReference>